<comment type="similarity">
    <text evidence="1">Belongs to the PPR family. P subfamily.</text>
</comment>
<dbReference type="InterPro" id="IPR044179">
    <property type="entry name" value="PPR5-like"/>
</dbReference>
<name>M8CHY7_AEGTA</name>
<dbReference type="EnsemblPlants" id="EMT22871">
    <property type="protein sequence ID" value="EMT22871"/>
    <property type="gene ID" value="F775_17928"/>
</dbReference>
<dbReference type="PROSITE" id="PS51375">
    <property type="entry name" value="PPR"/>
    <property type="match status" value="1"/>
</dbReference>
<reference evidence="4" key="1">
    <citation type="submission" date="2015-06" db="UniProtKB">
        <authorList>
            <consortium name="EnsemblPlants"/>
        </authorList>
    </citation>
    <scope>IDENTIFICATION</scope>
</reference>
<dbReference type="PANTHER" id="PTHR47874:SF1">
    <property type="entry name" value="OS05G0407900 PROTEIN"/>
    <property type="match status" value="1"/>
</dbReference>
<evidence type="ECO:0008006" key="5">
    <source>
        <dbReference type="Google" id="ProtNLM"/>
    </source>
</evidence>
<dbReference type="AlphaFoldDB" id="M8CHY7"/>
<proteinExistence type="inferred from homology"/>
<keyword evidence="3" id="KW-0809">Transit peptide</keyword>
<keyword evidence="2" id="KW-0677">Repeat</keyword>
<dbReference type="Pfam" id="PF13041">
    <property type="entry name" value="PPR_2"/>
    <property type="match status" value="1"/>
</dbReference>
<evidence type="ECO:0000313" key="4">
    <source>
        <dbReference type="EnsemblPlants" id="EMT22871"/>
    </source>
</evidence>
<protein>
    <recommendedName>
        <fullName evidence="5">Pentatricopeptide repeat-containing protein</fullName>
    </recommendedName>
</protein>
<dbReference type="GO" id="GO:0003729">
    <property type="term" value="F:mRNA binding"/>
    <property type="evidence" value="ECO:0007669"/>
    <property type="project" value="InterPro"/>
</dbReference>
<evidence type="ECO:0000256" key="1">
    <source>
        <dbReference type="ARBA" id="ARBA00007626"/>
    </source>
</evidence>
<accession>M8CHY7</accession>
<evidence type="ECO:0000256" key="3">
    <source>
        <dbReference type="ARBA" id="ARBA00022946"/>
    </source>
</evidence>
<dbReference type="Gene3D" id="1.25.40.10">
    <property type="entry name" value="Tetratricopeptide repeat domain"/>
    <property type="match status" value="3"/>
</dbReference>
<dbReference type="NCBIfam" id="TIGR00756">
    <property type="entry name" value="PPR"/>
    <property type="match status" value="1"/>
</dbReference>
<evidence type="ECO:0000256" key="2">
    <source>
        <dbReference type="ARBA" id="ARBA00022737"/>
    </source>
</evidence>
<dbReference type="InterPro" id="IPR011990">
    <property type="entry name" value="TPR-like_helical_dom_sf"/>
</dbReference>
<sequence length="534" mass="60751">MAVGRTYRQVHCTFRYRRVVRQNPATPYRSCAVGLASLPPGPLALDPEILCRKGRNMKFSPFSNALHPSRLSWQNVSFDRRFARNECEHFFFRIFSETNVNRISKTLDLRTASLTGLTSKAREADITAGPLSPHHWSDQPVSPVASLELLSLLRPKPYLGLAVFSFRRTLSPPPTLPEFVFAISLASRARDPTAAANIFTDASSAYCPDQALYNALMAAYMHSGLVNSCVEAFHALRRDPRCGPPNADSFNILIALFGRSLLVDHMEATLQSLDASGQPRTIGTYNAVIAGYLTAWMWDKMEAVFHEMMPGGVVPDTTTHLLMLRGYSHAGKIYKMELAYERAREHAGEVDIVHIRAMLCAYCKFKHVDRIQKIEELLLKLRPEDYRPWLNVLLISVYAKEGLVEGMERRIAEALERNTTVTTTHVMRSVITNYFQCDAVDRLAHFVRQAEEAGWKLCRSLYHCKMVMYGKHHRLAEMHGVLDEMEYFRFDRTKKTFWILHKAYLSCGRRSEADTILGMMWKHGFGSPSGVFFQ</sequence>
<dbReference type="Pfam" id="PF01535">
    <property type="entry name" value="PPR"/>
    <property type="match status" value="1"/>
</dbReference>
<dbReference type="PANTHER" id="PTHR47874">
    <property type="entry name" value="EXPRESSED PROTEIN"/>
    <property type="match status" value="1"/>
</dbReference>
<organism evidence="4">
    <name type="scientific">Aegilops tauschii</name>
    <name type="common">Tausch's goatgrass</name>
    <name type="synonym">Aegilops squarrosa</name>
    <dbReference type="NCBI Taxonomy" id="37682"/>
    <lineage>
        <taxon>Eukaryota</taxon>
        <taxon>Viridiplantae</taxon>
        <taxon>Streptophyta</taxon>
        <taxon>Embryophyta</taxon>
        <taxon>Tracheophyta</taxon>
        <taxon>Spermatophyta</taxon>
        <taxon>Magnoliopsida</taxon>
        <taxon>Liliopsida</taxon>
        <taxon>Poales</taxon>
        <taxon>Poaceae</taxon>
        <taxon>BOP clade</taxon>
        <taxon>Pooideae</taxon>
        <taxon>Triticodae</taxon>
        <taxon>Triticeae</taxon>
        <taxon>Triticinae</taxon>
        <taxon>Aegilops</taxon>
    </lineage>
</organism>
<dbReference type="InterPro" id="IPR002885">
    <property type="entry name" value="PPR_rpt"/>
</dbReference>